<dbReference type="Gene3D" id="3.20.20.210">
    <property type="match status" value="1"/>
</dbReference>
<dbReference type="InterPro" id="IPR052024">
    <property type="entry name" value="Methanogen_methyltrans"/>
</dbReference>
<feature type="non-terminal residue" evidence="2">
    <location>
        <position position="1"/>
    </location>
</feature>
<evidence type="ECO:0000259" key="1">
    <source>
        <dbReference type="Pfam" id="PF01208"/>
    </source>
</evidence>
<organism evidence="2">
    <name type="scientific">marine sediment metagenome</name>
    <dbReference type="NCBI Taxonomy" id="412755"/>
    <lineage>
        <taxon>unclassified sequences</taxon>
        <taxon>metagenomes</taxon>
        <taxon>ecological metagenomes</taxon>
    </lineage>
</organism>
<dbReference type="SUPFAM" id="SSF51726">
    <property type="entry name" value="UROD/MetE-like"/>
    <property type="match status" value="1"/>
</dbReference>
<dbReference type="PANTHER" id="PTHR47099">
    <property type="entry name" value="METHYLCOBAMIDE:COM METHYLTRANSFERASE MTBA"/>
    <property type="match status" value="1"/>
</dbReference>
<dbReference type="GO" id="GO:0006779">
    <property type="term" value="P:porphyrin-containing compound biosynthetic process"/>
    <property type="evidence" value="ECO:0007669"/>
    <property type="project" value="InterPro"/>
</dbReference>
<dbReference type="PANTHER" id="PTHR47099:SF1">
    <property type="entry name" value="METHYLCOBAMIDE:COM METHYLTRANSFERASE MTBA"/>
    <property type="match status" value="1"/>
</dbReference>
<feature type="domain" description="Uroporphyrinogen decarboxylase (URO-D)" evidence="1">
    <location>
        <begin position="22"/>
        <end position="164"/>
    </location>
</feature>
<accession>X0VCK8</accession>
<name>X0VCK8_9ZZZZ</name>
<evidence type="ECO:0000313" key="2">
    <source>
        <dbReference type="EMBL" id="GAG10233.1"/>
    </source>
</evidence>
<protein>
    <recommendedName>
        <fullName evidence="1">Uroporphyrinogen decarboxylase (URO-D) domain-containing protein</fullName>
    </recommendedName>
</protein>
<sequence>ALERGKRLRDLGVEAAFCAADLADNHGPFCNLEQMERFVYPYLQKWAEELREMGLYAILHTDGMIEPLLETLADSGIHALQALDPVAGMDIRKVKKAVGGRTCLCGNVDCGLLESGPADKIYQTTRDLLRDCKAGGGFVLGASNAVFKETPIAYYRTMLKAWDEHGVS</sequence>
<proteinExistence type="predicted"/>
<dbReference type="GO" id="GO:0004853">
    <property type="term" value="F:uroporphyrinogen decarboxylase activity"/>
    <property type="evidence" value="ECO:0007669"/>
    <property type="project" value="InterPro"/>
</dbReference>
<comment type="caution">
    <text evidence="2">The sequence shown here is derived from an EMBL/GenBank/DDBJ whole genome shotgun (WGS) entry which is preliminary data.</text>
</comment>
<dbReference type="Pfam" id="PF01208">
    <property type="entry name" value="URO-D"/>
    <property type="match status" value="1"/>
</dbReference>
<dbReference type="EMBL" id="BARS01029931">
    <property type="protein sequence ID" value="GAG10233.1"/>
    <property type="molecule type" value="Genomic_DNA"/>
</dbReference>
<reference evidence="2" key="1">
    <citation type="journal article" date="2014" name="Front. Microbiol.">
        <title>High frequency of phylogenetically diverse reductive dehalogenase-homologous genes in deep subseafloor sedimentary metagenomes.</title>
        <authorList>
            <person name="Kawai M."/>
            <person name="Futagami T."/>
            <person name="Toyoda A."/>
            <person name="Takaki Y."/>
            <person name="Nishi S."/>
            <person name="Hori S."/>
            <person name="Arai W."/>
            <person name="Tsubouchi T."/>
            <person name="Morono Y."/>
            <person name="Uchiyama I."/>
            <person name="Ito T."/>
            <person name="Fujiyama A."/>
            <person name="Inagaki F."/>
            <person name="Takami H."/>
        </authorList>
    </citation>
    <scope>NUCLEOTIDE SEQUENCE</scope>
    <source>
        <strain evidence="2">Expedition CK06-06</strain>
    </source>
</reference>
<gene>
    <name evidence="2" type="ORF">S01H1_46728</name>
</gene>
<dbReference type="InterPro" id="IPR000257">
    <property type="entry name" value="Uroporphyrinogen_deCOase"/>
</dbReference>
<dbReference type="InterPro" id="IPR038071">
    <property type="entry name" value="UROD/MetE-like_sf"/>
</dbReference>
<dbReference type="AlphaFoldDB" id="X0VCK8"/>